<accession>A0A839XZZ1</accession>
<protein>
    <submittedName>
        <fullName evidence="1">Uncharacterized protein</fullName>
    </submittedName>
</protein>
<keyword evidence="2" id="KW-1185">Reference proteome</keyword>
<organism evidence="1 2">
    <name type="scientific">Prauserella sediminis</name>
    <dbReference type="NCBI Taxonomy" id="577680"/>
    <lineage>
        <taxon>Bacteria</taxon>
        <taxon>Bacillati</taxon>
        <taxon>Actinomycetota</taxon>
        <taxon>Actinomycetes</taxon>
        <taxon>Pseudonocardiales</taxon>
        <taxon>Pseudonocardiaceae</taxon>
        <taxon>Prauserella</taxon>
        <taxon>Prauserella salsuginis group</taxon>
    </lineage>
</organism>
<dbReference type="RefSeq" id="WP_183787143.1">
    <property type="nucleotide sequence ID" value="NZ_JACIBS010000009.1"/>
</dbReference>
<sequence length="75" mass="7862">MQVIEITAQEAAALKATLRTTDSVAIADGTATFDMTAGKARATVTKAIGNAETFRGHFRSHLVADLFAVARKLAA</sequence>
<proteinExistence type="predicted"/>
<dbReference type="EMBL" id="JACIBS010000009">
    <property type="protein sequence ID" value="MBB3665943.1"/>
    <property type="molecule type" value="Genomic_DNA"/>
</dbReference>
<evidence type="ECO:0000313" key="1">
    <source>
        <dbReference type="EMBL" id="MBB3665943.1"/>
    </source>
</evidence>
<dbReference type="Proteomes" id="UP000564573">
    <property type="component" value="Unassembled WGS sequence"/>
</dbReference>
<comment type="caution">
    <text evidence="1">The sequence shown here is derived from an EMBL/GenBank/DDBJ whole genome shotgun (WGS) entry which is preliminary data.</text>
</comment>
<name>A0A839XZZ1_9PSEU</name>
<gene>
    <name evidence="1" type="ORF">FB384_004902</name>
</gene>
<reference evidence="1 2" key="1">
    <citation type="submission" date="2020-08" db="EMBL/GenBank/DDBJ databases">
        <title>Sequencing the genomes of 1000 actinobacteria strains.</title>
        <authorList>
            <person name="Klenk H.-P."/>
        </authorList>
    </citation>
    <scope>NUCLEOTIDE SEQUENCE [LARGE SCALE GENOMIC DNA]</scope>
    <source>
        <strain evidence="1 2">DSM 45267</strain>
    </source>
</reference>
<dbReference type="AlphaFoldDB" id="A0A839XZZ1"/>
<evidence type="ECO:0000313" key="2">
    <source>
        <dbReference type="Proteomes" id="UP000564573"/>
    </source>
</evidence>